<feature type="short sequence motif" description="DGA/G" evidence="2">
    <location>
        <begin position="183"/>
        <end position="185"/>
    </location>
</feature>
<feature type="active site" description="Proton acceptor" evidence="2">
    <location>
        <position position="183"/>
    </location>
</feature>
<keyword evidence="2" id="KW-0378">Hydrolase</keyword>
<feature type="active site" description="Nucleophile" evidence="2">
    <location>
        <position position="38"/>
    </location>
</feature>
<evidence type="ECO:0000259" key="3">
    <source>
        <dbReference type="PROSITE" id="PS51635"/>
    </source>
</evidence>
<dbReference type="PANTHER" id="PTHR46394:SF1">
    <property type="entry name" value="PNPLA DOMAIN-CONTAINING PROTEIN"/>
    <property type="match status" value="1"/>
</dbReference>
<name>A0ABV6KRQ0_9BACI</name>
<dbReference type="CDD" id="cd07207">
    <property type="entry name" value="Pat_ExoU_VipD_like"/>
    <property type="match status" value="1"/>
</dbReference>
<dbReference type="Proteomes" id="UP001589738">
    <property type="component" value="Unassembled WGS sequence"/>
</dbReference>
<evidence type="ECO:0000313" key="4">
    <source>
        <dbReference type="EMBL" id="MFC0474481.1"/>
    </source>
</evidence>
<feature type="short sequence motif" description="GXGXXG" evidence="2">
    <location>
        <begin position="9"/>
        <end position="14"/>
    </location>
</feature>
<protein>
    <submittedName>
        <fullName evidence="4">Patatin-like phospholipase family protein</fullName>
    </submittedName>
</protein>
<dbReference type="RefSeq" id="WP_160546568.1">
    <property type="nucleotide sequence ID" value="NZ_JBHLUU010000015.1"/>
</dbReference>
<dbReference type="Gene3D" id="3.40.1090.10">
    <property type="entry name" value="Cytosolic phospholipase A2 catalytic domain"/>
    <property type="match status" value="2"/>
</dbReference>
<accession>A0ABV6KRQ0</accession>
<dbReference type="InterPro" id="IPR052580">
    <property type="entry name" value="Lipid_Hydrolase"/>
</dbReference>
<organism evidence="4 5">
    <name type="scientific">Robertmurraya beringensis</name>
    <dbReference type="NCBI Taxonomy" id="641660"/>
    <lineage>
        <taxon>Bacteria</taxon>
        <taxon>Bacillati</taxon>
        <taxon>Bacillota</taxon>
        <taxon>Bacilli</taxon>
        <taxon>Bacillales</taxon>
        <taxon>Bacillaceae</taxon>
        <taxon>Robertmurraya</taxon>
    </lineage>
</organism>
<keyword evidence="1 2" id="KW-0443">Lipid metabolism</keyword>
<dbReference type="PANTHER" id="PTHR46394">
    <property type="entry name" value="ANNEXIN"/>
    <property type="match status" value="1"/>
</dbReference>
<dbReference type="PROSITE" id="PS51635">
    <property type="entry name" value="PNPLA"/>
    <property type="match status" value="1"/>
</dbReference>
<dbReference type="SUPFAM" id="SSF52151">
    <property type="entry name" value="FabD/lysophospholipase-like"/>
    <property type="match status" value="1"/>
</dbReference>
<sequence>MYIDGVFSGGGIKGIALVGAYEAIENRGFRFKRVAGTSAGSIIASLIAAGYTSKEVYELINELDLKTFLDTRPSYLPFRVAKWILLYWRLGIYKGQKLEEWLAEKLAQKGVRTFADLEPQALRVVASDLSNGRLIILPDDLPSYGINPNSFSVAKAIRMSCSLPYFFEPVKIKHGHTTSIVVDGGVLSNFPMWLFDGENVKKVRPVLGIKLSHSIQDRPIKPITNAIKLYEALFETMKDAHDSRYISRKHEKNIIFIPTEGVLTTEFELTEEKKQILFDFGKERASQFFSKWSY</sequence>
<gene>
    <name evidence="4" type="ORF">ACFFHF_04115</name>
</gene>
<evidence type="ECO:0000256" key="1">
    <source>
        <dbReference type="ARBA" id="ARBA00023098"/>
    </source>
</evidence>
<reference evidence="4 5" key="1">
    <citation type="submission" date="2024-09" db="EMBL/GenBank/DDBJ databases">
        <authorList>
            <person name="Sun Q."/>
            <person name="Mori K."/>
        </authorList>
    </citation>
    <scope>NUCLEOTIDE SEQUENCE [LARGE SCALE GENOMIC DNA]</scope>
    <source>
        <strain evidence="4 5">CGMCC 1.9126</strain>
    </source>
</reference>
<dbReference type="Pfam" id="PF01734">
    <property type="entry name" value="Patatin"/>
    <property type="match status" value="1"/>
</dbReference>
<dbReference type="EMBL" id="JBHLUU010000015">
    <property type="protein sequence ID" value="MFC0474481.1"/>
    <property type="molecule type" value="Genomic_DNA"/>
</dbReference>
<evidence type="ECO:0000256" key="2">
    <source>
        <dbReference type="PROSITE-ProRule" id="PRU01161"/>
    </source>
</evidence>
<evidence type="ECO:0000313" key="5">
    <source>
        <dbReference type="Proteomes" id="UP001589738"/>
    </source>
</evidence>
<keyword evidence="2" id="KW-0442">Lipid degradation</keyword>
<comment type="caution">
    <text evidence="4">The sequence shown here is derived from an EMBL/GenBank/DDBJ whole genome shotgun (WGS) entry which is preliminary data.</text>
</comment>
<proteinExistence type="predicted"/>
<feature type="short sequence motif" description="GXSXG" evidence="2">
    <location>
        <begin position="36"/>
        <end position="40"/>
    </location>
</feature>
<feature type="domain" description="PNPLA" evidence="3">
    <location>
        <begin position="5"/>
        <end position="196"/>
    </location>
</feature>
<keyword evidence="5" id="KW-1185">Reference proteome</keyword>
<dbReference type="InterPro" id="IPR016035">
    <property type="entry name" value="Acyl_Trfase/lysoPLipase"/>
</dbReference>
<dbReference type="InterPro" id="IPR002641">
    <property type="entry name" value="PNPLA_dom"/>
</dbReference>